<protein>
    <recommendedName>
        <fullName evidence="3">Carboxylic ester hydrolase</fullName>
        <ecNumber evidence="3">3.1.1.-</ecNumber>
    </recommendedName>
</protein>
<feature type="signal peptide" evidence="3">
    <location>
        <begin position="1"/>
        <end position="19"/>
    </location>
</feature>
<dbReference type="InterPro" id="IPR002018">
    <property type="entry name" value="CarbesteraseB"/>
</dbReference>
<dbReference type="InterPro" id="IPR051093">
    <property type="entry name" value="Neuroligin/BSAL"/>
</dbReference>
<evidence type="ECO:0000313" key="5">
    <source>
        <dbReference type="EMBL" id="KAH3729492.1"/>
    </source>
</evidence>
<dbReference type="EMBL" id="JAIWYP010000012">
    <property type="protein sequence ID" value="KAH3729492.1"/>
    <property type="molecule type" value="Genomic_DNA"/>
</dbReference>
<organism evidence="5 6">
    <name type="scientific">Dreissena polymorpha</name>
    <name type="common">Zebra mussel</name>
    <name type="synonym">Mytilus polymorpha</name>
    <dbReference type="NCBI Taxonomy" id="45954"/>
    <lineage>
        <taxon>Eukaryota</taxon>
        <taxon>Metazoa</taxon>
        <taxon>Spiralia</taxon>
        <taxon>Lophotrochozoa</taxon>
        <taxon>Mollusca</taxon>
        <taxon>Bivalvia</taxon>
        <taxon>Autobranchia</taxon>
        <taxon>Heteroconchia</taxon>
        <taxon>Euheterodonta</taxon>
        <taxon>Imparidentia</taxon>
        <taxon>Neoheterodontei</taxon>
        <taxon>Myida</taxon>
        <taxon>Dreissenoidea</taxon>
        <taxon>Dreissenidae</taxon>
        <taxon>Dreissena</taxon>
    </lineage>
</organism>
<comment type="similarity">
    <text evidence="1 3">Belongs to the type-B carboxylesterase/lipase family.</text>
</comment>
<evidence type="ECO:0000256" key="2">
    <source>
        <dbReference type="ARBA" id="ARBA00022801"/>
    </source>
</evidence>
<dbReference type="Proteomes" id="UP000828390">
    <property type="component" value="Unassembled WGS sequence"/>
</dbReference>
<feature type="domain" description="Carboxylesterase type B" evidence="4">
    <location>
        <begin position="21"/>
        <end position="581"/>
    </location>
</feature>
<dbReference type="OrthoDB" id="408631at2759"/>
<dbReference type="Gene3D" id="3.40.50.1820">
    <property type="entry name" value="alpha/beta hydrolase"/>
    <property type="match status" value="1"/>
</dbReference>
<reference evidence="5" key="2">
    <citation type="submission" date="2020-11" db="EMBL/GenBank/DDBJ databases">
        <authorList>
            <person name="McCartney M.A."/>
            <person name="Auch B."/>
            <person name="Kono T."/>
            <person name="Mallez S."/>
            <person name="Becker A."/>
            <person name="Gohl D.M."/>
            <person name="Silverstein K.A.T."/>
            <person name="Koren S."/>
            <person name="Bechman K.B."/>
            <person name="Herman A."/>
            <person name="Abrahante J.E."/>
            <person name="Garbe J."/>
        </authorList>
    </citation>
    <scope>NUCLEOTIDE SEQUENCE</scope>
    <source>
        <strain evidence="5">Duluth1</strain>
        <tissue evidence="5">Whole animal</tissue>
    </source>
</reference>
<dbReference type="InterPro" id="IPR029058">
    <property type="entry name" value="AB_hydrolase_fold"/>
</dbReference>
<dbReference type="Pfam" id="PF00135">
    <property type="entry name" value="COesterase"/>
    <property type="match status" value="1"/>
</dbReference>
<accession>A0A9D4HQP1</accession>
<reference evidence="5" key="1">
    <citation type="journal article" date="2019" name="bioRxiv">
        <title>The Genome of the Zebra Mussel, Dreissena polymorpha: A Resource for Invasive Species Research.</title>
        <authorList>
            <person name="McCartney M.A."/>
            <person name="Auch B."/>
            <person name="Kono T."/>
            <person name="Mallez S."/>
            <person name="Zhang Y."/>
            <person name="Obille A."/>
            <person name="Becker A."/>
            <person name="Abrahante J.E."/>
            <person name="Garbe J."/>
            <person name="Badalamenti J.P."/>
            <person name="Herman A."/>
            <person name="Mangelson H."/>
            <person name="Liachko I."/>
            <person name="Sullivan S."/>
            <person name="Sone E.D."/>
            <person name="Koren S."/>
            <person name="Silverstein K.A.T."/>
            <person name="Beckman K.B."/>
            <person name="Gohl D.M."/>
        </authorList>
    </citation>
    <scope>NUCLEOTIDE SEQUENCE</scope>
    <source>
        <strain evidence="5">Duluth1</strain>
        <tissue evidence="5">Whole animal</tissue>
    </source>
</reference>
<dbReference type="PANTHER" id="PTHR43903">
    <property type="entry name" value="NEUROLIGIN"/>
    <property type="match status" value="1"/>
</dbReference>
<name>A0A9D4HQP1_DREPO</name>
<dbReference type="AlphaFoldDB" id="A0A9D4HQP1"/>
<dbReference type="EC" id="3.1.1.-" evidence="3"/>
<dbReference type="PROSITE" id="PS00122">
    <property type="entry name" value="CARBOXYLESTERASE_B_1"/>
    <property type="match status" value="1"/>
</dbReference>
<gene>
    <name evidence="5" type="ORF">DPMN_055464</name>
</gene>
<evidence type="ECO:0000256" key="3">
    <source>
        <dbReference type="RuleBase" id="RU361235"/>
    </source>
</evidence>
<evidence type="ECO:0000256" key="1">
    <source>
        <dbReference type="ARBA" id="ARBA00005964"/>
    </source>
</evidence>
<keyword evidence="6" id="KW-1185">Reference proteome</keyword>
<keyword evidence="3" id="KW-0732">Signal</keyword>
<dbReference type="SUPFAM" id="SSF53474">
    <property type="entry name" value="alpha/beta-Hydrolases"/>
    <property type="match status" value="1"/>
</dbReference>
<evidence type="ECO:0000313" key="6">
    <source>
        <dbReference type="Proteomes" id="UP000828390"/>
    </source>
</evidence>
<comment type="caution">
    <text evidence="5">The sequence shown here is derived from an EMBL/GenBank/DDBJ whole genome shotgun (WGS) entry which is preliminary data.</text>
</comment>
<proteinExistence type="inferred from homology"/>
<evidence type="ECO:0000259" key="4">
    <source>
        <dbReference type="Pfam" id="PF00135"/>
    </source>
</evidence>
<sequence length="615" mass="68290">MLMCNYIVLCAVSLNVVNGITVHTNVGNISGVEETVTINNTSFTFAKFLGIPYGESTGGANRFRKPIPKAPFNETFDATQPPVGCIQGLRASEEAYRNLGLAFSEDCLMLNVYVPQAFQRPRSLPVMVWIYGGGFLEGGSLPYPAEGLSAFGQVIVVTINYRVGALGFLRTRDGRIPGNLGLWDQHLAIKWVHDNIEAFGGDRHLVTLFGESAGAASVSLQALYPGNRGLFRRVIAESGTALAYWSVNTEQDTDIQPFISMIGCDVNAINVYTCLRALPAKQLQISTTSNAVTKILHPVVDGDFLANAPHNIIFGNDSKSSESRDFFASLDYMTGVNSYEAASYIVGVWPNILDITDFNNFTLSRETFTKTAVSYALQNLFGIKNNATVDVLRKLVSFAYIDWEHNDEPDVNTKALIDFTNDFTFFYPAILSLVGHMEIKAARASTYMYEFGVVPSSHSFLKSTWIKDPSRVIPVPIPTPTWVKGPNHADELRYVFGIPVYETYRLDNTTPDDIMISKAIMTMWTNFAKTGNPNTPASAANFMPSQEDWSQFDIDSQQYMYMSNQEFSMRSHFRARRMALWGKLVSYIRRNSYVCDQCTGNQGLPIPPLSSVLFG</sequence>
<dbReference type="InterPro" id="IPR019826">
    <property type="entry name" value="Carboxylesterase_B_AS"/>
</dbReference>
<feature type="chain" id="PRO_5039743344" description="Carboxylic ester hydrolase" evidence="3">
    <location>
        <begin position="20"/>
        <end position="615"/>
    </location>
</feature>
<keyword evidence="2 3" id="KW-0378">Hydrolase</keyword>
<dbReference type="GO" id="GO:0016787">
    <property type="term" value="F:hydrolase activity"/>
    <property type="evidence" value="ECO:0007669"/>
    <property type="project" value="UniProtKB-KW"/>
</dbReference>